<organism evidence="5 6">
    <name type="scientific">Naasia aerilata</name>
    <dbReference type="NCBI Taxonomy" id="1162966"/>
    <lineage>
        <taxon>Bacteria</taxon>
        <taxon>Bacillati</taxon>
        <taxon>Actinomycetota</taxon>
        <taxon>Actinomycetes</taxon>
        <taxon>Micrococcales</taxon>
        <taxon>Microbacteriaceae</taxon>
        <taxon>Naasia</taxon>
    </lineage>
</organism>
<keyword evidence="2" id="KW-0378">Hydrolase</keyword>
<reference evidence="6" key="1">
    <citation type="journal article" date="2019" name="Int. J. Syst. Evol. Microbiol.">
        <title>The Global Catalogue of Microorganisms (GCM) 10K type strain sequencing project: providing services to taxonomists for standard genome sequencing and annotation.</title>
        <authorList>
            <consortium name="The Broad Institute Genomics Platform"/>
            <consortium name="The Broad Institute Genome Sequencing Center for Infectious Disease"/>
            <person name="Wu L."/>
            <person name="Ma J."/>
        </authorList>
    </citation>
    <scope>NUCLEOTIDE SEQUENCE [LARGE SCALE GENOMIC DNA]</scope>
    <source>
        <strain evidence="6">NBRC 108725</strain>
    </source>
</reference>
<keyword evidence="4" id="KW-0732">Signal</keyword>
<dbReference type="SUPFAM" id="SSF55909">
    <property type="entry name" value="Pentein"/>
    <property type="match status" value="1"/>
</dbReference>
<evidence type="ECO:0000256" key="3">
    <source>
        <dbReference type="SAM" id="Phobius"/>
    </source>
</evidence>
<dbReference type="RefSeq" id="WP_286278347.1">
    <property type="nucleotide sequence ID" value="NZ_AP027731.1"/>
</dbReference>
<evidence type="ECO:0008006" key="7">
    <source>
        <dbReference type="Google" id="ProtNLM"/>
    </source>
</evidence>
<evidence type="ECO:0000256" key="1">
    <source>
        <dbReference type="ARBA" id="ARBA00008532"/>
    </source>
</evidence>
<dbReference type="PANTHER" id="PTHR12737">
    <property type="entry name" value="DIMETHYLARGININE DIMETHYLAMINOHYDROLASE"/>
    <property type="match status" value="1"/>
</dbReference>
<dbReference type="InterPro" id="IPR033199">
    <property type="entry name" value="DDAH-like"/>
</dbReference>
<accession>A0ABN6XNB6</accession>
<keyword evidence="3" id="KW-1133">Transmembrane helix</keyword>
<dbReference type="Proteomes" id="UP001321498">
    <property type="component" value="Chromosome"/>
</dbReference>
<keyword evidence="6" id="KW-1185">Reference proteome</keyword>
<evidence type="ECO:0000313" key="6">
    <source>
        <dbReference type="Proteomes" id="UP001321498"/>
    </source>
</evidence>
<protein>
    <recommendedName>
        <fullName evidence="7">Dimethylargininase</fullName>
    </recommendedName>
</protein>
<feature type="transmembrane region" description="Helical" evidence="3">
    <location>
        <begin position="75"/>
        <end position="98"/>
    </location>
</feature>
<dbReference type="EMBL" id="AP027731">
    <property type="protein sequence ID" value="BDZ44948.1"/>
    <property type="molecule type" value="Genomic_DNA"/>
</dbReference>
<comment type="similarity">
    <text evidence="1">Belongs to the DDAH family.</text>
</comment>
<feature type="transmembrane region" description="Helical" evidence="3">
    <location>
        <begin position="110"/>
        <end position="133"/>
    </location>
</feature>
<evidence type="ECO:0000256" key="2">
    <source>
        <dbReference type="ARBA" id="ARBA00022801"/>
    </source>
</evidence>
<dbReference type="NCBIfam" id="NF045660">
    <property type="entry name" value="DiMthArgaseDdahStm"/>
    <property type="match status" value="1"/>
</dbReference>
<dbReference type="Gene3D" id="3.75.10.10">
    <property type="entry name" value="L-arginine/glycine Amidinotransferase, Chain A"/>
    <property type="match status" value="1"/>
</dbReference>
<evidence type="ECO:0000313" key="5">
    <source>
        <dbReference type="EMBL" id="BDZ44948.1"/>
    </source>
</evidence>
<dbReference type="PANTHER" id="PTHR12737:SF9">
    <property type="entry name" value="DIMETHYLARGININASE"/>
    <property type="match status" value="1"/>
</dbReference>
<evidence type="ECO:0000256" key="4">
    <source>
        <dbReference type="SAM" id="SignalP"/>
    </source>
</evidence>
<gene>
    <name evidence="5" type="ORF">GCM10025866_08570</name>
</gene>
<feature type="signal peptide" evidence="4">
    <location>
        <begin position="1"/>
        <end position="26"/>
    </location>
</feature>
<name>A0ABN6XNB6_9MICO</name>
<proteinExistence type="inferred from homology"/>
<sequence>MLQPPPGRRLLAALLSAAAAALAAHAATVFLFFVGNGFNPEVLPVANGFFGFAMLVSFVVLAIGARLGAFRRIGWTLLTGVVAGLVAALIGTTLGALLSGNPFSGNLVGVVAGTLVGVNLAFLIITVIAALTVGRPLHRAILESSPAVLRSGRAALVRLPSPRLAEGAVTFQDRVPVDSALADEQWAAYVDAFRSEGWDVLEVPASEGPDSVFVEDTVVVAGGVAVLTRPGAEQRRDEVDAVEETLRSLRLPIERIEEPGTLDGGDVLIIGRTVYVGQGGRTNGEGIRQLRAILRMRGLTVVGVPVTKVLHLKSAVTALPDGTVLGHPDTVDDPRIFPRYLEVPEPEGVHVVVLGPDAVLLSASAPRTAELLTSLGYRVVSVPLSEFEKLEGCVTCLSVRIRPLQDSRARG</sequence>
<feature type="chain" id="PRO_5045587459" description="Dimethylargininase" evidence="4">
    <location>
        <begin position="27"/>
        <end position="411"/>
    </location>
</feature>
<keyword evidence="3" id="KW-0812">Transmembrane</keyword>
<feature type="transmembrane region" description="Helical" evidence="3">
    <location>
        <begin position="42"/>
        <end position="63"/>
    </location>
</feature>
<keyword evidence="3" id="KW-0472">Membrane</keyword>